<organism evidence="2 3">
    <name type="scientific">Abeliophyllum distichum</name>
    <dbReference type="NCBI Taxonomy" id="126358"/>
    <lineage>
        <taxon>Eukaryota</taxon>
        <taxon>Viridiplantae</taxon>
        <taxon>Streptophyta</taxon>
        <taxon>Embryophyta</taxon>
        <taxon>Tracheophyta</taxon>
        <taxon>Spermatophyta</taxon>
        <taxon>Magnoliopsida</taxon>
        <taxon>eudicotyledons</taxon>
        <taxon>Gunneridae</taxon>
        <taxon>Pentapetalae</taxon>
        <taxon>asterids</taxon>
        <taxon>lamiids</taxon>
        <taxon>Lamiales</taxon>
        <taxon>Oleaceae</taxon>
        <taxon>Forsythieae</taxon>
        <taxon>Abeliophyllum</taxon>
    </lineage>
</organism>
<sequence>MGAQSLTAATEHNRTARSAIGCDHRLKKGTPFITPGSGAPPNPTQNLPIVPNSGRRTNRRRNEKFFEETVATAKMGRGEIGSLKSGRGGAATAVEEEARRRWVGAILGKIELGRNGS</sequence>
<evidence type="ECO:0000256" key="1">
    <source>
        <dbReference type="SAM" id="MobiDB-lite"/>
    </source>
</evidence>
<comment type="caution">
    <text evidence="2">The sequence shown here is derived from an EMBL/GenBank/DDBJ whole genome shotgun (WGS) entry which is preliminary data.</text>
</comment>
<accession>A0ABD1PFU9</accession>
<gene>
    <name evidence="2" type="ORF">Adt_44891</name>
</gene>
<dbReference type="Proteomes" id="UP001604336">
    <property type="component" value="Unassembled WGS sequence"/>
</dbReference>
<feature type="region of interest" description="Disordered" evidence="1">
    <location>
        <begin position="1"/>
        <end position="62"/>
    </location>
</feature>
<dbReference type="EMBL" id="JBFOLK010000014">
    <property type="protein sequence ID" value="KAL2461471.1"/>
    <property type="molecule type" value="Genomic_DNA"/>
</dbReference>
<dbReference type="AlphaFoldDB" id="A0ABD1PFU9"/>
<proteinExistence type="predicted"/>
<name>A0ABD1PFU9_9LAMI</name>
<keyword evidence="3" id="KW-1185">Reference proteome</keyword>
<evidence type="ECO:0000313" key="3">
    <source>
        <dbReference type="Proteomes" id="UP001604336"/>
    </source>
</evidence>
<reference evidence="3" key="1">
    <citation type="submission" date="2024-07" db="EMBL/GenBank/DDBJ databases">
        <title>Two chromosome-level genome assemblies of Korean endemic species Abeliophyllum distichum and Forsythia ovata (Oleaceae).</title>
        <authorList>
            <person name="Jang H."/>
        </authorList>
    </citation>
    <scope>NUCLEOTIDE SEQUENCE [LARGE SCALE GENOMIC DNA]</scope>
</reference>
<evidence type="ECO:0000313" key="2">
    <source>
        <dbReference type="EMBL" id="KAL2461471.1"/>
    </source>
</evidence>
<feature type="compositionally biased region" description="Polar residues" evidence="1">
    <location>
        <begin position="1"/>
        <end position="10"/>
    </location>
</feature>
<protein>
    <submittedName>
        <fullName evidence="2">Uncharacterized protein</fullName>
    </submittedName>
</protein>